<dbReference type="InterPro" id="IPR029000">
    <property type="entry name" value="Cyclophilin-like_dom_sf"/>
</dbReference>
<reference evidence="5" key="1">
    <citation type="submission" date="2022-05" db="EMBL/GenBank/DDBJ databases">
        <title>Jatrophihabitans sp. SB3-54 whole genome sequence.</title>
        <authorList>
            <person name="Suh M.K."/>
            <person name="Eom M.K."/>
            <person name="Kim J.S."/>
            <person name="Kim H.S."/>
            <person name="Do H.E."/>
            <person name="Shin Y.K."/>
            <person name="Lee J.-S."/>
        </authorList>
    </citation>
    <scope>NUCLEOTIDE SEQUENCE</scope>
    <source>
        <strain evidence="5">SB3-54</strain>
    </source>
</reference>
<organism evidence="5 6">
    <name type="scientific">Jatrophihabitans cynanchi</name>
    <dbReference type="NCBI Taxonomy" id="2944128"/>
    <lineage>
        <taxon>Bacteria</taxon>
        <taxon>Bacillati</taxon>
        <taxon>Actinomycetota</taxon>
        <taxon>Actinomycetes</taxon>
        <taxon>Jatrophihabitantales</taxon>
        <taxon>Jatrophihabitantaceae</taxon>
        <taxon>Jatrophihabitans</taxon>
    </lineage>
</organism>
<dbReference type="SUPFAM" id="SSF50891">
    <property type="entry name" value="Cyclophilin-like"/>
    <property type="match status" value="1"/>
</dbReference>
<dbReference type="InterPro" id="IPR052708">
    <property type="entry name" value="PxpC"/>
</dbReference>
<dbReference type="PANTHER" id="PTHR43309">
    <property type="entry name" value="5-OXOPROLINASE SUBUNIT C"/>
    <property type="match status" value="1"/>
</dbReference>
<dbReference type="RefSeq" id="WP_269444078.1">
    <property type="nucleotide sequence ID" value="NZ_CP097463.1"/>
</dbReference>
<dbReference type="EMBL" id="CP097463">
    <property type="protein sequence ID" value="WAX57534.1"/>
    <property type="molecule type" value="Genomic_DNA"/>
</dbReference>
<evidence type="ECO:0000259" key="4">
    <source>
        <dbReference type="SMART" id="SM00797"/>
    </source>
</evidence>
<dbReference type="NCBIfam" id="TIGR00724">
    <property type="entry name" value="urea_amlyse_rel"/>
    <property type="match status" value="1"/>
</dbReference>
<dbReference type="SMART" id="SM00797">
    <property type="entry name" value="AHS2"/>
    <property type="match status" value="1"/>
</dbReference>
<evidence type="ECO:0000256" key="3">
    <source>
        <dbReference type="ARBA" id="ARBA00022840"/>
    </source>
</evidence>
<dbReference type="Proteomes" id="UP001164693">
    <property type="component" value="Chromosome"/>
</dbReference>
<evidence type="ECO:0000256" key="2">
    <source>
        <dbReference type="ARBA" id="ARBA00022801"/>
    </source>
</evidence>
<evidence type="ECO:0000256" key="1">
    <source>
        <dbReference type="ARBA" id="ARBA00022741"/>
    </source>
</evidence>
<protein>
    <submittedName>
        <fullName evidence="5">Biotin-dependent carboxyltransferase family protein</fullName>
    </submittedName>
</protein>
<feature type="domain" description="Carboxyltransferase" evidence="4">
    <location>
        <begin position="27"/>
        <end position="277"/>
    </location>
</feature>
<keyword evidence="1" id="KW-0547">Nucleotide-binding</keyword>
<dbReference type="Pfam" id="PF02626">
    <property type="entry name" value="CT_A_B"/>
    <property type="match status" value="1"/>
</dbReference>
<gene>
    <name evidence="5" type="ORF">M6B22_01905</name>
</gene>
<dbReference type="InterPro" id="IPR003778">
    <property type="entry name" value="CT_A_B"/>
</dbReference>
<name>A0ABY7JY93_9ACTN</name>
<evidence type="ECO:0000313" key="6">
    <source>
        <dbReference type="Proteomes" id="UP001164693"/>
    </source>
</evidence>
<keyword evidence="6" id="KW-1185">Reference proteome</keyword>
<proteinExistence type="predicted"/>
<dbReference type="PANTHER" id="PTHR43309:SF3">
    <property type="entry name" value="5-OXOPROLINASE SUBUNIT C"/>
    <property type="match status" value="1"/>
</dbReference>
<sequence>MSRAVLEVLAPGPLTTVQDGGRAGYARLGVPRSGAFDRSALRAANRLVGNPPDAAALEVTLGGLQLRLHHALTLAITGAPCTGLDHGVAVTLPAGAVVRLDTPRAGLRSYLAVRGAIALSAVLGSRSTDTLSGLGPAPLRAGDRLAVGPEPPAPVDGSLVPAPALPRRLRVVLGPRADWFAPDAPTALTRTGWTVRPDSDRIGVRLVGPPLRRIRAGELPSEPTLPGALQVPPDGRPILLGPDAPVTGGYPVIAVLRTAELSAAAQLRPGDRVRFVTS</sequence>
<keyword evidence="3" id="KW-0067">ATP-binding</keyword>
<evidence type="ECO:0000313" key="5">
    <source>
        <dbReference type="EMBL" id="WAX57534.1"/>
    </source>
</evidence>
<keyword evidence="2" id="KW-0378">Hydrolase</keyword>
<accession>A0ABY7JY93</accession>
<dbReference type="Gene3D" id="2.40.100.10">
    <property type="entry name" value="Cyclophilin-like"/>
    <property type="match status" value="1"/>
</dbReference>